<keyword evidence="2 5" id="KW-0547">Nucleotide-binding</keyword>
<dbReference type="SUPFAM" id="SSF55307">
    <property type="entry name" value="Tubulin C-terminal domain-like"/>
    <property type="match status" value="1"/>
</dbReference>
<comment type="subcellular location">
    <subcellularLocation>
        <location evidence="5">Cytoplasm</location>
    </subcellularLocation>
    <text evidence="5">Assembles at midcell at the inner surface of the cytoplasmic membrane.</text>
</comment>
<dbReference type="HAMAP" id="MF_00909">
    <property type="entry name" value="FtsZ"/>
    <property type="match status" value="1"/>
</dbReference>
<keyword evidence="4 5" id="KW-0717">Septation</keyword>
<keyword evidence="3 5" id="KW-0342">GTP-binding</keyword>
<feature type="binding site" evidence="5">
    <location>
        <position position="189"/>
    </location>
    <ligand>
        <name>GTP</name>
        <dbReference type="ChEBI" id="CHEBI:37565"/>
    </ligand>
</feature>
<geneLocation type="plasmid" evidence="11">
    <name>2</name>
</geneLocation>
<keyword evidence="5 7" id="KW-0131">Cell cycle</keyword>
<evidence type="ECO:0000256" key="1">
    <source>
        <dbReference type="ARBA" id="ARBA00009690"/>
    </source>
</evidence>
<sequence>MNNEHEIEEEKIYNPVANIKVIGVGGGGNNSVKTLLGTKLDGLEFIIANTDRQVLEQFDKNIVLQLGDKKGLGAGAKPEIGKNAALASADEIKSRLKGSDLVIITAGMGGGTGTGASPVIAKIAKECGALVVAIVTTPFDFEGPKRTKIALEGIDELIKNVDSYIIISNNKLLMQYGNVSYNDAFICANNVLKQTIRTLIDVIAVPGIINLDFADLETIIKKSGEAVVGIGAASGQDRATKAITSAISSPILESSIVGASDAIVYFVASKEVTLNEIQAALKAMRELVGRDINIIFGLTNTTSDESNKLGELYVSVIATGLKPDAPKDPEEIQKQISENLEKTEEIEFEDSHTKEFLVKSPYIPNDFSQNQTKNNMSDDLADIFNK</sequence>
<evidence type="ECO:0000256" key="6">
    <source>
        <dbReference type="NCBIfam" id="TIGR00065"/>
    </source>
</evidence>
<accession>A0A448ZYB4</accession>
<dbReference type="PROSITE" id="PS01135">
    <property type="entry name" value="FTSZ_2"/>
    <property type="match status" value="1"/>
</dbReference>
<dbReference type="GO" id="GO:0051258">
    <property type="term" value="P:protein polymerization"/>
    <property type="evidence" value="ECO:0007669"/>
    <property type="project" value="UniProtKB-UniRule"/>
</dbReference>
<comment type="function">
    <text evidence="5 7">Essential cell division protein that forms a contractile ring structure (Z ring) at the future cell division site. The regulation of the ring assembly controls the timing and the location of cell division. One of the functions of the FtsZ ring is to recruit other cell division proteins to the septum to produce a new cell wall between the dividing cells. Binds GTP and shows GTPase activity.</text>
</comment>
<dbReference type="InterPro" id="IPR036525">
    <property type="entry name" value="Tubulin/FtsZ_GTPase_sf"/>
</dbReference>
<dbReference type="InterPro" id="IPR003008">
    <property type="entry name" value="Tubulin_FtsZ_GTPase"/>
</dbReference>
<feature type="binding site" evidence="5">
    <location>
        <position position="142"/>
    </location>
    <ligand>
        <name>GTP</name>
        <dbReference type="ChEBI" id="CHEBI:37565"/>
    </ligand>
</feature>
<dbReference type="GO" id="GO:0032153">
    <property type="term" value="C:cell division site"/>
    <property type="evidence" value="ECO:0007669"/>
    <property type="project" value="UniProtKB-UniRule"/>
</dbReference>
<dbReference type="InterPro" id="IPR045061">
    <property type="entry name" value="FtsZ/CetZ"/>
</dbReference>
<dbReference type="Pfam" id="PF00091">
    <property type="entry name" value="Tubulin"/>
    <property type="match status" value="1"/>
</dbReference>
<dbReference type="GO" id="GO:0005737">
    <property type="term" value="C:cytoplasm"/>
    <property type="evidence" value="ECO:0007669"/>
    <property type="project" value="UniProtKB-SubCell"/>
</dbReference>
<evidence type="ECO:0000259" key="10">
    <source>
        <dbReference type="SMART" id="SM00865"/>
    </source>
</evidence>
<reference evidence="11" key="1">
    <citation type="submission" date="2019-01" db="EMBL/GenBank/DDBJ databases">
        <authorList>
            <consortium name="Pathogen Informatics"/>
        </authorList>
    </citation>
    <scope>NUCLEOTIDE SEQUENCE [LARGE SCALE GENOMIC DNA]</scope>
    <source>
        <strain evidence="11">NCTC10113</strain>
    </source>
</reference>
<dbReference type="InterPro" id="IPR020805">
    <property type="entry name" value="Cell_div_FtsZ_CS"/>
</dbReference>
<dbReference type="FunFam" id="3.40.50.1440:FF:000001">
    <property type="entry name" value="Cell division protein FtsZ"/>
    <property type="match status" value="1"/>
</dbReference>
<dbReference type="PRINTS" id="PR00423">
    <property type="entry name" value="CELLDVISFTSZ"/>
</dbReference>
<name>A0A448ZYB4_METSV</name>
<feature type="binding site" evidence="5">
    <location>
        <begin position="111"/>
        <end position="113"/>
    </location>
    <ligand>
        <name>GTP</name>
        <dbReference type="ChEBI" id="CHEBI:37565"/>
    </ligand>
</feature>
<keyword evidence="5" id="KW-0963">Cytoplasm</keyword>
<dbReference type="Gene3D" id="3.30.1330.20">
    <property type="entry name" value="Tubulin/FtsZ, C-terminal domain"/>
    <property type="match status" value="1"/>
</dbReference>
<keyword evidence="11" id="KW-0614">Plasmid</keyword>
<keyword evidence="5 7" id="KW-0132">Cell division</keyword>
<feature type="domain" description="Tubulin/FtsZ GTPase" evidence="9">
    <location>
        <begin position="18"/>
        <end position="207"/>
    </location>
</feature>
<dbReference type="PANTHER" id="PTHR30314">
    <property type="entry name" value="CELL DIVISION PROTEIN FTSZ-RELATED"/>
    <property type="match status" value="1"/>
</dbReference>
<dbReference type="GO" id="GO:0003924">
    <property type="term" value="F:GTPase activity"/>
    <property type="evidence" value="ECO:0007669"/>
    <property type="project" value="UniProtKB-UniRule"/>
</dbReference>
<dbReference type="SUPFAM" id="SSF52490">
    <property type="entry name" value="Tubulin nucleotide-binding domain-like"/>
    <property type="match status" value="1"/>
</dbReference>
<dbReference type="EMBL" id="LR214939">
    <property type="protein sequence ID" value="VEU56156.1"/>
    <property type="molecule type" value="Genomic_DNA"/>
</dbReference>
<protein>
    <recommendedName>
        <fullName evidence="5 6">Cell division protein FtsZ</fullName>
    </recommendedName>
</protein>
<feature type="compositionally biased region" description="Polar residues" evidence="8">
    <location>
        <begin position="367"/>
        <end position="377"/>
    </location>
</feature>
<evidence type="ECO:0000256" key="7">
    <source>
        <dbReference type="RuleBase" id="RU000631"/>
    </source>
</evidence>
<feature type="region of interest" description="Disordered" evidence="8">
    <location>
        <begin position="367"/>
        <end position="386"/>
    </location>
</feature>
<dbReference type="InterPro" id="IPR018316">
    <property type="entry name" value="Tubulin/FtsZ_2-layer-sand-dom"/>
</dbReference>
<dbReference type="NCBIfam" id="TIGR00065">
    <property type="entry name" value="ftsZ"/>
    <property type="match status" value="1"/>
</dbReference>
<dbReference type="InterPro" id="IPR000158">
    <property type="entry name" value="Cell_div_FtsZ"/>
</dbReference>
<dbReference type="InterPro" id="IPR037103">
    <property type="entry name" value="Tubulin/FtsZ-like_C"/>
</dbReference>
<feature type="domain" description="Tubulin/FtsZ 2-layer sandwich" evidence="10">
    <location>
        <begin position="209"/>
        <end position="330"/>
    </location>
</feature>
<proteinExistence type="inferred from homology"/>
<dbReference type="Gene3D" id="3.40.50.1440">
    <property type="entry name" value="Tubulin/FtsZ, GTPase domain"/>
    <property type="match status" value="1"/>
</dbReference>
<gene>
    <name evidence="11" type="primary">ftsZ_2</name>
    <name evidence="5" type="synonym">ftsZ</name>
    <name evidence="11" type="ORF">NCTC10113_01043</name>
</gene>
<dbReference type="RefSeq" id="WP_051327683.1">
    <property type="nucleotide sequence ID" value="NZ_BPLW01000001.1"/>
</dbReference>
<evidence type="ECO:0000256" key="3">
    <source>
        <dbReference type="ARBA" id="ARBA00023134"/>
    </source>
</evidence>
<dbReference type="InterPro" id="IPR024757">
    <property type="entry name" value="FtsZ_C"/>
</dbReference>
<organism evidence="11">
    <name type="scientific">Metamycoplasma salivarium</name>
    <name type="common">Mycoplasma salivarium</name>
    <dbReference type="NCBI Taxonomy" id="2124"/>
    <lineage>
        <taxon>Bacteria</taxon>
        <taxon>Bacillati</taxon>
        <taxon>Mycoplasmatota</taxon>
        <taxon>Mycoplasmoidales</taxon>
        <taxon>Metamycoplasmataceae</taxon>
        <taxon>Metamycoplasma</taxon>
    </lineage>
</organism>
<dbReference type="GO" id="GO:0043093">
    <property type="term" value="P:FtsZ-dependent cytokinesis"/>
    <property type="evidence" value="ECO:0007669"/>
    <property type="project" value="UniProtKB-UniRule"/>
</dbReference>
<dbReference type="GO" id="GO:0005525">
    <property type="term" value="F:GTP binding"/>
    <property type="evidence" value="ECO:0007669"/>
    <property type="project" value="UniProtKB-UniRule"/>
</dbReference>
<dbReference type="AlphaFoldDB" id="A0A448ZYB4"/>
<dbReference type="PANTHER" id="PTHR30314:SF3">
    <property type="entry name" value="MITOCHONDRIAL DIVISION PROTEIN FSZA"/>
    <property type="match status" value="1"/>
</dbReference>
<comment type="similarity">
    <text evidence="1 5 7">Belongs to the FtsZ family.</text>
</comment>
<comment type="subunit">
    <text evidence="5">Homodimer. Polymerizes to form a dynamic ring structure in a strictly GTP-dependent manner. Interacts directly with several other division proteins.</text>
</comment>
<dbReference type="Pfam" id="PF12327">
    <property type="entry name" value="FtsZ_C"/>
    <property type="match status" value="1"/>
</dbReference>
<dbReference type="CDD" id="cd02201">
    <property type="entry name" value="FtsZ_type1"/>
    <property type="match status" value="1"/>
</dbReference>
<evidence type="ECO:0000256" key="4">
    <source>
        <dbReference type="ARBA" id="ARBA00023210"/>
    </source>
</evidence>
<evidence type="ECO:0000256" key="5">
    <source>
        <dbReference type="HAMAP-Rule" id="MF_00909"/>
    </source>
</evidence>
<dbReference type="GO" id="GO:0000917">
    <property type="term" value="P:division septum assembly"/>
    <property type="evidence" value="ECO:0007669"/>
    <property type="project" value="UniProtKB-KW"/>
</dbReference>
<feature type="binding site" evidence="5">
    <location>
        <position position="146"/>
    </location>
    <ligand>
        <name>GTP</name>
        <dbReference type="ChEBI" id="CHEBI:37565"/>
    </ligand>
</feature>
<dbReference type="SMART" id="SM00865">
    <property type="entry name" value="Tubulin_C"/>
    <property type="match status" value="1"/>
</dbReference>
<evidence type="ECO:0000313" key="11">
    <source>
        <dbReference type="EMBL" id="VEU56156.1"/>
    </source>
</evidence>
<evidence type="ECO:0000256" key="8">
    <source>
        <dbReference type="SAM" id="MobiDB-lite"/>
    </source>
</evidence>
<feature type="binding site" evidence="5">
    <location>
        <begin position="26"/>
        <end position="30"/>
    </location>
    <ligand>
        <name>GTP</name>
        <dbReference type="ChEBI" id="CHEBI:37565"/>
    </ligand>
</feature>
<evidence type="ECO:0000259" key="9">
    <source>
        <dbReference type="SMART" id="SM00864"/>
    </source>
</evidence>
<evidence type="ECO:0000256" key="2">
    <source>
        <dbReference type="ARBA" id="ARBA00022741"/>
    </source>
</evidence>
<dbReference type="SMART" id="SM00864">
    <property type="entry name" value="Tubulin"/>
    <property type="match status" value="1"/>
</dbReference>
<dbReference type="InterPro" id="IPR008280">
    <property type="entry name" value="Tub_FtsZ_C"/>
</dbReference>